<gene>
    <name evidence="2" type="primary">stp_2</name>
    <name evidence="2" type="ORF">KS4_34160</name>
</gene>
<dbReference type="InterPro" id="IPR036457">
    <property type="entry name" value="PPM-type-like_dom_sf"/>
</dbReference>
<dbReference type="OrthoDB" id="9801841at2"/>
<evidence type="ECO:0000259" key="1">
    <source>
        <dbReference type="PROSITE" id="PS51746"/>
    </source>
</evidence>
<organism evidence="2 3">
    <name type="scientific">Poriferisphaera corsica</name>
    <dbReference type="NCBI Taxonomy" id="2528020"/>
    <lineage>
        <taxon>Bacteria</taxon>
        <taxon>Pseudomonadati</taxon>
        <taxon>Planctomycetota</taxon>
        <taxon>Phycisphaerae</taxon>
        <taxon>Phycisphaerales</taxon>
        <taxon>Phycisphaeraceae</taxon>
        <taxon>Poriferisphaera</taxon>
    </lineage>
</organism>
<dbReference type="RefSeq" id="WP_145080523.1">
    <property type="nucleotide sequence ID" value="NZ_CP036425.1"/>
</dbReference>
<dbReference type="SMART" id="SM00332">
    <property type="entry name" value="PP2Cc"/>
    <property type="match status" value="1"/>
</dbReference>
<keyword evidence="3" id="KW-1185">Reference proteome</keyword>
<protein>
    <submittedName>
        <fullName evidence="2">Serine/threonine phosphatase stp</fullName>
        <ecNumber evidence="2">3.1.3.16</ecNumber>
    </submittedName>
</protein>
<dbReference type="GO" id="GO:0004722">
    <property type="term" value="F:protein serine/threonine phosphatase activity"/>
    <property type="evidence" value="ECO:0007669"/>
    <property type="project" value="UniProtKB-EC"/>
</dbReference>
<proteinExistence type="predicted"/>
<dbReference type="EC" id="3.1.3.16" evidence="2"/>
<dbReference type="EMBL" id="CP036425">
    <property type="protein sequence ID" value="QDU35335.1"/>
    <property type="molecule type" value="Genomic_DNA"/>
</dbReference>
<reference evidence="2 3" key="1">
    <citation type="submission" date="2019-02" db="EMBL/GenBank/DDBJ databases">
        <title>Deep-cultivation of Planctomycetes and their phenomic and genomic characterization uncovers novel biology.</title>
        <authorList>
            <person name="Wiegand S."/>
            <person name="Jogler M."/>
            <person name="Boedeker C."/>
            <person name="Pinto D."/>
            <person name="Vollmers J."/>
            <person name="Rivas-Marin E."/>
            <person name="Kohn T."/>
            <person name="Peeters S.H."/>
            <person name="Heuer A."/>
            <person name="Rast P."/>
            <person name="Oberbeckmann S."/>
            <person name="Bunk B."/>
            <person name="Jeske O."/>
            <person name="Meyerdierks A."/>
            <person name="Storesund J.E."/>
            <person name="Kallscheuer N."/>
            <person name="Luecker S."/>
            <person name="Lage O.M."/>
            <person name="Pohl T."/>
            <person name="Merkel B.J."/>
            <person name="Hornburger P."/>
            <person name="Mueller R.-W."/>
            <person name="Bruemmer F."/>
            <person name="Labrenz M."/>
            <person name="Spormann A.M."/>
            <person name="Op den Camp H."/>
            <person name="Overmann J."/>
            <person name="Amann R."/>
            <person name="Jetten M.S.M."/>
            <person name="Mascher T."/>
            <person name="Medema M.H."/>
            <person name="Devos D.P."/>
            <person name="Kaster A.-K."/>
            <person name="Ovreas L."/>
            <person name="Rohde M."/>
            <person name="Galperin M.Y."/>
            <person name="Jogler C."/>
        </authorList>
    </citation>
    <scope>NUCLEOTIDE SEQUENCE [LARGE SCALE GENOMIC DNA]</scope>
    <source>
        <strain evidence="2 3">KS4</strain>
    </source>
</reference>
<dbReference type="AlphaFoldDB" id="A0A517YYP7"/>
<dbReference type="SMART" id="SM00331">
    <property type="entry name" value="PP2C_SIG"/>
    <property type="match status" value="1"/>
</dbReference>
<accession>A0A517YYP7</accession>
<dbReference type="SUPFAM" id="SSF81606">
    <property type="entry name" value="PP2C-like"/>
    <property type="match status" value="1"/>
</dbReference>
<name>A0A517YYP7_9BACT</name>
<dbReference type="Proteomes" id="UP000317369">
    <property type="component" value="Chromosome"/>
</dbReference>
<dbReference type="Gene3D" id="3.60.40.10">
    <property type="entry name" value="PPM-type phosphatase domain"/>
    <property type="match status" value="1"/>
</dbReference>
<dbReference type="CDD" id="cd00143">
    <property type="entry name" value="PP2Cc"/>
    <property type="match status" value="1"/>
</dbReference>
<feature type="domain" description="PPM-type phosphatase" evidence="1">
    <location>
        <begin position="6"/>
        <end position="243"/>
    </location>
</feature>
<dbReference type="InterPro" id="IPR001932">
    <property type="entry name" value="PPM-type_phosphatase-like_dom"/>
</dbReference>
<evidence type="ECO:0000313" key="2">
    <source>
        <dbReference type="EMBL" id="QDU35335.1"/>
    </source>
</evidence>
<dbReference type="Pfam" id="PF13672">
    <property type="entry name" value="PP2C_2"/>
    <property type="match status" value="1"/>
</dbReference>
<dbReference type="KEGG" id="pcor:KS4_34160"/>
<keyword evidence="2" id="KW-0378">Hydrolase</keyword>
<dbReference type="PROSITE" id="PS51746">
    <property type="entry name" value="PPM_2"/>
    <property type="match status" value="1"/>
</dbReference>
<sequence>MVPDIISASLTDIGRRRLANEDAFYNDLGLNLHVVCDGIGGQPSGEAASQIIAYSLGRMLRMEMRRGLGEGGIEDALRRVIGVISEQLYIGGSRIGSLKGMGATLVGMLVVGEVGYVFNVGDSRAYLFRDGELRQVSEDHTAQYRQYDSITDTLKDEQVGERRLLSEFIGAPRQVNVAVKRVEMAVGDQMLLCSDGLTDPVEEWVIKKILTQGYPIGETVRVLVEAANRAGGPDNVTVTLMDWRGMKTGEMVLEERDRAGVVSGEKVVAELRKRLLKLGHDLEMLHGYAEECRSMNQIGAFAAIKRWLGPELYAMFLSMSPSKNPMHAFHHAFTLERSPWRKAYDEHVRGLQPVIDRVVSGGVALSEFLHPHDTAAIVHTLWADWRRVEQLYFKLAASAEHTKQHERVVNLLIKHMFQSVSTLAGLLAFFDLYMTVGVGGDEVVRGTG</sequence>
<evidence type="ECO:0000313" key="3">
    <source>
        <dbReference type="Proteomes" id="UP000317369"/>
    </source>
</evidence>